<evidence type="ECO:0000313" key="3">
    <source>
        <dbReference type="Proteomes" id="UP000078292"/>
    </source>
</evidence>
<dbReference type="PANTHER" id="PTHR35563">
    <property type="entry name" value="BARREL METAL-DEPENDENT HYDROLASE, PUTATIVE (AFU_ORTHOLOGUE AFUA_1G16240)-RELATED"/>
    <property type="match status" value="1"/>
</dbReference>
<organism evidence="2 3">
    <name type="scientific">Enteractinococcus helveticum</name>
    <dbReference type="NCBI Taxonomy" id="1837282"/>
    <lineage>
        <taxon>Bacteria</taxon>
        <taxon>Bacillati</taxon>
        <taxon>Actinomycetota</taxon>
        <taxon>Actinomycetes</taxon>
        <taxon>Micrococcales</taxon>
        <taxon>Micrococcaceae</taxon>
    </lineage>
</organism>
<dbReference type="Proteomes" id="UP000078292">
    <property type="component" value="Unassembled WGS sequence"/>
</dbReference>
<dbReference type="InterPro" id="IPR052358">
    <property type="entry name" value="Aro_Compnd_Degr_Hydrolases"/>
</dbReference>
<dbReference type="STRING" id="1837282.A6F49_02435"/>
<dbReference type="AlphaFoldDB" id="A0A1B7LUM9"/>
<dbReference type="InterPro" id="IPR032466">
    <property type="entry name" value="Metal_Hydrolase"/>
</dbReference>
<name>A0A1B7LUM9_9MICC</name>
<dbReference type="InterPro" id="IPR006680">
    <property type="entry name" value="Amidohydro-rel"/>
</dbReference>
<feature type="domain" description="Amidohydrolase-related" evidence="1">
    <location>
        <begin position="15"/>
        <end position="138"/>
    </location>
</feature>
<dbReference type="Gene3D" id="3.20.20.140">
    <property type="entry name" value="Metal-dependent hydrolases"/>
    <property type="match status" value="1"/>
</dbReference>
<sequence length="169" mass="18938">MAPSTANIQEHLRNDLDIARNVIVQASCHGRDNTALLHALDYFGETARGVVAIGSDVSQSELADMHHRGVRGVRFNFVKRLVENQSLEEVELVAAKIRELGWHIVVYFESPDLPDLADFLANLDVPLIIDHLGRPDDAVLLNYLTQIAPDESDMQRQLVDNPMALYWGK</sequence>
<evidence type="ECO:0000313" key="2">
    <source>
        <dbReference type="EMBL" id="OAV51153.1"/>
    </source>
</evidence>
<reference evidence="2 3" key="1">
    <citation type="submission" date="2016-04" db="EMBL/GenBank/DDBJ databases">
        <title>First whole genome shotgun sequence of the bacterium Enteractinococcus sp. strain UASWS1574.</title>
        <authorList>
            <person name="Crovadore J."/>
            <person name="Chablais R."/>
            <person name="Lefort F."/>
        </authorList>
    </citation>
    <scope>NUCLEOTIDE SEQUENCE [LARGE SCALE GENOMIC DNA]</scope>
    <source>
        <strain evidence="2 3">UASWS1574</strain>
    </source>
</reference>
<keyword evidence="3" id="KW-1185">Reference proteome</keyword>
<dbReference type="OrthoDB" id="5450317at2"/>
<dbReference type="EMBL" id="LXEY01000117">
    <property type="protein sequence ID" value="OAV51153.1"/>
    <property type="molecule type" value="Genomic_DNA"/>
</dbReference>
<comment type="caution">
    <text evidence="2">The sequence shown here is derived from an EMBL/GenBank/DDBJ whole genome shotgun (WGS) entry which is preliminary data.</text>
</comment>
<dbReference type="Pfam" id="PF04909">
    <property type="entry name" value="Amidohydro_2"/>
    <property type="match status" value="1"/>
</dbReference>
<dbReference type="SUPFAM" id="SSF51556">
    <property type="entry name" value="Metallo-dependent hydrolases"/>
    <property type="match status" value="1"/>
</dbReference>
<dbReference type="RefSeq" id="WP_052499989.1">
    <property type="nucleotide sequence ID" value="NZ_LXEY01000117.1"/>
</dbReference>
<dbReference type="GO" id="GO:0016787">
    <property type="term" value="F:hydrolase activity"/>
    <property type="evidence" value="ECO:0007669"/>
    <property type="project" value="InterPro"/>
</dbReference>
<proteinExistence type="predicted"/>
<dbReference type="PANTHER" id="PTHR35563:SF2">
    <property type="entry name" value="BARREL METAL-DEPENDENT HYDROLASE, PUTATIVE (AFU_ORTHOLOGUE AFUA_1G16240)-RELATED"/>
    <property type="match status" value="1"/>
</dbReference>
<protein>
    <recommendedName>
        <fullName evidence="1">Amidohydrolase-related domain-containing protein</fullName>
    </recommendedName>
</protein>
<gene>
    <name evidence="2" type="ORF">A6F49_02435</name>
</gene>
<accession>A0A1B7LUM9</accession>
<evidence type="ECO:0000259" key="1">
    <source>
        <dbReference type="Pfam" id="PF04909"/>
    </source>
</evidence>